<dbReference type="RefSeq" id="WP_183662412.1">
    <property type="nucleotide sequence ID" value="NZ_JACHXN010000009.1"/>
</dbReference>
<feature type="compositionally biased region" description="Acidic residues" evidence="1">
    <location>
        <begin position="99"/>
        <end position="117"/>
    </location>
</feature>
<evidence type="ECO:0000256" key="1">
    <source>
        <dbReference type="SAM" id="MobiDB-lite"/>
    </source>
</evidence>
<dbReference type="AlphaFoldDB" id="A0A839UCL9"/>
<protein>
    <submittedName>
        <fullName evidence="2">Uncharacterized protein</fullName>
    </submittedName>
</protein>
<evidence type="ECO:0000313" key="3">
    <source>
        <dbReference type="Proteomes" id="UP000554520"/>
    </source>
</evidence>
<dbReference type="Proteomes" id="UP000554520">
    <property type="component" value="Unassembled WGS sequence"/>
</dbReference>
<reference evidence="2 3" key="1">
    <citation type="submission" date="2020-08" db="EMBL/GenBank/DDBJ databases">
        <title>Genomic Encyclopedia of Type Strains, Phase III (KMG-III): the genomes of soil and plant-associated and newly described type strains.</title>
        <authorList>
            <person name="Whitman W."/>
        </authorList>
    </citation>
    <scope>NUCLEOTIDE SEQUENCE [LARGE SCALE GENOMIC DNA]</scope>
    <source>
        <strain evidence="2 3">CECT 7015</strain>
    </source>
</reference>
<feature type="region of interest" description="Disordered" evidence="1">
    <location>
        <begin position="86"/>
        <end position="126"/>
    </location>
</feature>
<name>A0A839UCL9_9HYPH</name>
<dbReference type="EMBL" id="JACHXN010000009">
    <property type="protein sequence ID" value="MBB3146642.1"/>
    <property type="molecule type" value="Genomic_DNA"/>
</dbReference>
<gene>
    <name evidence="2" type="ORF">FHS21_003058</name>
</gene>
<proteinExistence type="predicted"/>
<sequence>MAAEWISRLKWHADLIEKLVQEVPKALARPSLTLEQAERLHAVIEKGAHNFDELLHIMDQTDVDEQYRETAENLARTWQRLSNEAEDKVRSMIASDQTPEYEEETSPELNENDDGDWADIVHRDKT</sequence>
<evidence type="ECO:0000313" key="2">
    <source>
        <dbReference type="EMBL" id="MBB3146642.1"/>
    </source>
</evidence>
<keyword evidence="3" id="KW-1185">Reference proteome</keyword>
<organism evidence="2 3">
    <name type="scientific">Phyllobacterium trifolii</name>
    <dbReference type="NCBI Taxonomy" id="300193"/>
    <lineage>
        <taxon>Bacteria</taxon>
        <taxon>Pseudomonadati</taxon>
        <taxon>Pseudomonadota</taxon>
        <taxon>Alphaproteobacteria</taxon>
        <taxon>Hyphomicrobiales</taxon>
        <taxon>Phyllobacteriaceae</taxon>
        <taxon>Phyllobacterium</taxon>
    </lineage>
</organism>
<comment type="caution">
    <text evidence="2">The sequence shown here is derived from an EMBL/GenBank/DDBJ whole genome shotgun (WGS) entry which is preliminary data.</text>
</comment>
<accession>A0A839UCL9</accession>